<dbReference type="PANTHER" id="PTHR47861">
    <property type="entry name" value="FKBP-TYPE PEPTIDYL-PROLYL CIS-TRANS ISOMERASE SLYD"/>
    <property type="match status" value="1"/>
</dbReference>
<dbReference type="EC" id="5.2.1.8" evidence="6"/>
<comment type="similarity">
    <text evidence="2 6">Belongs to the FKBP-type PPIase family.</text>
</comment>
<keyword evidence="3 5" id="KW-0697">Rotamase</keyword>
<comment type="catalytic activity">
    <reaction evidence="1 5 6">
        <text>[protein]-peptidylproline (omega=180) = [protein]-peptidylproline (omega=0)</text>
        <dbReference type="Rhea" id="RHEA:16237"/>
        <dbReference type="Rhea" id="RHEA-COMP:10747"/>
        <dbReference type="Rhea" id="RHEA-COMP:10748"/>
        <dbReference type="ChEBI" id="CHEBI:83833"/>
        <dbReference type="ChEBI" id="CHEBI:83834"/>
        <dbReference type="EC" id="5.2.1.8"/>
    </reaction>
</comment>
<gene>
    <name evidence="8" type="ORF">EC844_1183</name>
</gene>
<dbReference type="Pfam" id="PF00254">
    <property type="entry name" value="FKBP_C"/>
    <property type="match status" value="1"/>
</dbReference>
<evidence type="ECO:0000256" key="6">
    <source>
        <dbReference type="RuleBase" id="RU003915"/>
    </source>
</evidence>
<dbReference type="SUPFAM" id="SSF54534">
    <property type="entry name" value="FKBP-like"/>
    <property type="match status" value="1"/>
</dbReference>
<keyword evidence="9" id="KW-1185">Reference proteome</keyword>
<dbReference type="InterPro" id="IPR046357">
    <property type="entry name" value="PPIase_dom_sf"/>
</dbReference>
<evidence type="ECO:0000256" key="1">
    <source>
        <dbReference type="ARBA" id="ARBA00000971"/>
    </source>
</evidence>
<dbReference type="InterPro" id="IPR048261">
    <property type="entry name" value="SlpA/SlyD-like_ins_sf"/>
</dbReference>
<dbReference type="AlphaFoldDB" id="A0A4R1XJZ5"/>
<evidence type="ECO:0000313" key="8">
    <source>
        <dbReference type="EMBL" id="TCM64327.1"/>
    </source>
</evidence>
<dbReference type="GO" id="GO:0003755">
    <property type="term" value="F:peptidyl-prolyl cis-trans isomerase activity"/>
    <property type="evidence" value="ECO:0007669"/>
    <property type="project" value="UniProtKB-UniRule"/>
</dbReference>
<dbReference type="Gene3D" id="3.10.50.40">
    <property type="match status" value="1"/>
</dbReference>
<keyword evidence="4 5" id="KW-0413">Isomerase</keyword>
<reference evidence="8 9" key="1">
    <citation type="submission" date="2019-03" db="EMBL/GenBank/DDBJ databases">
        <title>Genomic analyses of the natural microbiome of Caenorhabditis elegans.</title>
        <authorList>
            <person name="Samuel B."/>
        </authorList>
    </citation>
    <scope>NUCLEOTIDE SEQUENCE [LARGE SCALE GENOMIC DNA]</scope>
    <source>
        <strain evidence="8 9">JUb89</strain>
    </source>
</reference>
<evidence type="ECO:0000313" key="9">
    <source>
        <dbReference type="Proteomes" id="UP000294963"/>
    </source>
</evidence>
<organism evidence="8 9">
    <name type="scientific">Acinetobacter calcoaceticus</name>
    <dbReference type="NCBI Taxonomy" id="471"/>
    <lineage>
        <taxon>Bacteria</taxon>
        <taxon>Pseudomonadati</taxon>
        <taxon>Pseudomonadota</taxon>
        <taxon>Gammaproteobacteria</taxon>
        <taxon>Moraxellales</taxon>
        <taxon>Moraxellaceae</taxon>
        <taxon>Acinetobacter</taxon>
        <taxon>Acinetobacter calcoaceticus/baumannii complex</taxon>
    </lineage>
</organism>
<evidence type="ECO:0000256" key="4">
    <source>
        <dbReference type="ARBA" id="ARBA00023235"/>
    </source>
</evidence>
<accession>A0A4R1XJZ5</accession>
<comment type="caution">
    <text evidence="8">The sequence shown here is derived from an EMBL/GenBank/DDBJ whole genome shotgun (WGS) entry which is preliminary data.</text>
</comment>
<dbReference type="EMBL" id="SLVJ01000018">
    <property type="protein sequence ID" value="TCM64327.1"/>
    <property type="molecule type" value="Genomic_DNA"/>
</dbReference>
<proteinExistence type="inferred from homology"/>
<evidence type="ECO:0000256" key="3">
    <source>
        <dbReference type="ARBA" id="ARBA00023110"/>
    </source>
</evidence>
<dbReference type="Gene3D" id="2.40.10.330">
    <property type="match status" value="1"/>
</dbReference>
<dbReference type="InterPro" id="IPR001179">
    <property type="entry name" value="PPIase_FKBP_dom"/>
</dbReference>
<dbReference type="PROSITE" id="PS50059">
    <property type="entry name" value="FKBP_PPIASE"/>
    <property type="match status" value="1"/>
</dbReference>
<evidence type="ECO:0000256" key="2">
    <source>
        <dbReference type="ARBA" id="ARBA00006577"/>
    </source>
</evidence>
<evidence type="ECO:0000256" key="5">
    <source>
        <dbReference type="PROSITE-ProRule" id="PRU00277"/>
    </source>
</evidence>
<evidence type="ECO:0000259" key="7">
    <source>
        <dbReference type="PROSITE" id="PS50059"/>
    </source>
</evidence>
<dbReference type="OrthoDB" id="9808891at2"/>
<feature type="domain" description="PPIase FKBP-type" evidence="7">
    <location>
        <begin position="16"/>
        <end position="96"/>
    </location>
</feature>
<protein>
    <recommendedName>
        <fullName evidence="6">Peptidyl-prolyl cis-trans isomerase</fullName>
        <ecNumber evidence="6">5.2.1.8</ecNumber>
    </recommendedName>
</protein>
<name>A0A4R1XJZ5_ACICA</name>
<dbReference type="PANTHER" id="PTHR47861:SF4">
    <property type="entry name" value="FKBP-TYPE 16 KDA PEPTIDYL-PROLYL CIS-TRANS ISOMERASE"/>
    <property type="match status" value="1"/>
</dbReference>
<dbReference type="Proteomes" id="UP000294963">
    <property type="component" value="Unassembled WGS sequence"/>
</dbReference>
<sequence length="160" mass="17779">MTEIIRPNDEIRIAEGSKVDLHFSVAIENGAEIDNTRSRDEPVTLTIGDGNLLPGFEHSLFGLRAGDRRTVSLPPEEAFGPWNPENVQRFDTVKFEQLPSVGEMIEFEDKAKTSLVGVVKSVDEFITEIDFNHPLAGKNITFEVEIFKVTPAGQQGIKLI</sequence>